<proteinExistence type="predicted"/>
<accession>A0A151LLH4</accession>
<keyword evidence="1" id="KW-0812">Transmembrane</keyword>
<keyword evidence="1" id="KW-1133">Transmembrane helix</keyword>
<dbReference type="GeneID" id="29776737"/>
<sequence>MIINYFNKLNKITFETKRKYNLNTYLNLKKYIKDVIINSIKHNNIRIHLVFNKLFLFVLYICFYRYTNNENTFYNNVYVKNKLHKVWKFKVYRLLGESSDYFQEYNNYNPGSLLHIETPFQYIQEPTEHIHVHSYYTQQHSRGIEETIEYEKLLPYHIQQQPENFYSYSNHIEQPLDIISNFQNNSNELYNIQNECNLNYYNSIPREDKCYNNFNTSTNDYTKDHNNEQSLQNSTKNEQFYDKGNMNIQEEFYNDFVKFKDYLINEKEQYIDDINLSEEDKEKLKLLFETLNEMKFYENKISALNFKYYSYKKKLKKKKRKKSFVKMALTPIFVLLSMFTLNKIAPEVFSTAFVWLYKF</sequence>
<dbReference type="KEGG" id="pgab:PGSY75_1038700"/>
<gene>
    <name evidence="2" type="ORF">PGSY75_1038700</name>
</gene>
<reference evidence="2 3" key="1">
    <citation type="journal article" date="2016" name="Nat. Commun.">
        <title>Genomes of cryptic chimpanzee Plasmodium species reveal key evolutionary events leading to human malaria.</title>
        <authorList>
            <person name="Sundararaman S.A."/>
            <person name="Plenderleith L.J."/>
            <person name="Liu W."/>
            <person name="Loy D.E."/>
            <person name="Learn G.H."/>
            <person name="Li Y."/>
            <person name="Shaw K.S."/>
            <person name="Ayouba A."/>
            <person name="Peeters M."/>
            <person name="Speede S."/>
            <person name="Shaw G.M."/>
            <person name="Bushman F.D."/>
            <person name="Brisson D."/>
            <person name="Rayner J.C."/>
            <person name="Sharp P.M."/>
            <person name="Hahn B.H."/>
        </authorList>
    </citation>
    <scope>NUCLEOTIDE SEQUENCE [LARGE SCALE GENOMIC DNA]</scope>
    <source>
        <strain evidence="2 3">SY75</strain>
    </source>
</reference>
<dbReference type="VEuPathDB" id="PlasmoDB:PGSY75_1038700"/>
<dbReference type="AlphaFoldDB" id="A0A151LLH4"/>
<name>A0A151LLH4_9APIC</name>
<feature type="transmembrane region" description="Helical" evidence="1">
    <location>
        <begin position="45"/>
        <end position="64"/>
    </location>
</feature>
<comment type="caution">
    <text evidence="2">The sequence shown here is derived from an EMBL/GenBank/DDBJ whole genome shotgun (WGS) entry which is preliminary data.</text>
</comment>
<dbReference type="RefSeq" id="XP_018641763.1">
    <property type="nucleotide sequence ID" value="XM_018786146.1"/>
</dbReference>
<evidence type="ECO:0000313" key="2">
    <source>
        <dbReference type="EMBL" id="KYN99756.1"/>
    </source>
</evidence>
<feature type="transmembrane region" description="Helical" evidence="1">
    <location>
        <begin position="323"/>
        <end position="341"/>
    </location>
</feature>
<evidence type="ECO:0000313" key="3">
    <source>
        <dbReference type="Proteomes" id="UP000076004"/>
    </source>
</evidence>
<keyword evidence="1" id="KW-0472">Membrane</keyword>
<protein>
    <submittedName>
        <fullName evidence="2">Putative exported protein</fullName>
    </submittedName>
</protein>
<organism evidence="2 3">
    <name type="scientific">Plasmodium gaboni</name>
    <dbReference type="NCBI Taxonomy" id="647221"/>
    <lineage>
        <taxon>Eukaryota</taxon>
        <taxon>Sar</taxon>
        <taxon>Alveolata</taxon>
        <taxon>Apicomplexa</taxon>
        <taxon>Aconoidasida</taxon>
        <taxon>Haemosporida</taxon>
        <taxon>Plasmodiidae</taxon>
        <taxon>Plasmodium</taxon>
        <taxon>Plasmodium (Laverania)</taxon>
    </lineage>
</organism>
<dbReference type="Proteomes" id="UP000076004">
    <property type="component" value="Chromosome 10"/>
</dbReference>
<evidence type="ECO:0000256" key="1">
    <source>
        <dbReference type="SAM" id="Phobius"/>
    </source>
</evidence>
<dbReference type="EMBL" id="LVLB01000011">
    <property type="protein sequence ID" value="KYN99756.1"/>
    <property type="molecule type" value="Genomic_DNA"/>
</dbReference>